<dbReference type="CDD" id="cd14702">
    <property type="entry name" value="bZIP_plant_GBF1"/>
    <property type="match status" value="1"/>
</dbReference>
<evidence type="ECO:0000256" key="3">
    <source>
        <dbReference type="ARBA" id="ARBA00023125"/>
    </source>
</evidence>
<dbReference type="PANTHER" id="PTHR45764:SF58">
    <property type="entry name" value="BZIP TRANSCRIPTION FACTOR BZIP124"/>
    <property type="match status" value="1"/>
</dbReference>
<name>A0AAN9STE8_PSOTE</name>
<dbReference type="InterPro" id="IPR046347">
    <property type="entry name" value="bZIP_sf"/>
</dbReference>
<feature type="domain" description="BZIP" evidence="7">
    <location>
        <begin position="30"/>
        <end position="93"/>
    </location>
</feature>
<evidence type="ECO:0000256" key="1">
    <source>
        <dbReference type="ARBA" id="ARBA00004123"/>
    </source>
</evidence>
<feature type="region of interest" description="Disordered" evidence="6">
    <location>
        <begin position="1"/>
        <end position="70"/>
    </location>
</feature>
<dbReference type="PANTHER" id="PTHR45764">
    <property type="entry name" value="BZIP TRANSCRIPTION FACTOR 44"/>
    <property type="match status" value="1"/>
</dbReference>
<dbReference type="GO" id="GO:0005634">
    <property type="term" value="C:nucleus"/>
    <property type="evidence" value="ECO:0007669"/>
    <property type="project" value="UniProtKB-SubCell"/>
</dbReference>
<sequence>MASPGGSGSYSSGCSSLKNSGWEGERETMEQRKRKRMQSNRESARRSRMRKQQHLEGLSAQLEQLKKEKEEMNRNIGMTTQLLMKVEGENAILRAQVGELTNRFNSLNEIINFINSTNYILWDHSHETQIFNDCGLMDAWNLNQPIIASADNHMLMY</sequence>
<evidence type="ECO:0000259" key="7">
    <source>
        <dbReference type="PROSITE" id="PS50217"/>
    </source>
</evidence>
<comment type="subcellular location">
    <subcellularLocation>
        <location evidence="1">Nucleus</location>
    </subcellularLocation>
</comment>
<dbReference type="GO" id="GO:0000976">
    <property type="term" value="F:transcription cis-regulatory region binding"/>
    <property type="evidence" value="ECO:0007669"/>
    <property type="project" value="TreeGrafter"/>
</dbReference>
<evidence type="ECO:0000256" key="6">
    <source>
        <dbReference type="SAM" id="MobiDB-lite"/>
    </source>
</evidence>
<dbReference type="InterPro" id="IPR004827">
    <property type="entry name" value="bZIP"/>
</dbReference>
<evidence type="ECO:0000313" key="8">
    <source>
        <dbReference type="EMBL" id="KAK7400138.1"/>
    </source>
</evidence>
<dbReference type="SUPFAM" id="SSF57959">
    <property type="entry name" value="Leucine zipper domain"/>
    <property type="match status" value="1"/>
</dbReference>
<dbReference type="FunFam" id="1.20.5.170:FF:000020">
    <property type="entry name" value="BZIP transcription factor"/>
    <property type="match status" value="1"/>
</dbReference>
<dbReference type="Gene3D" id="1.20.5.170">
    <property type="match status" value="1"/>
</dbReference>
<protein>
    <recommendedName>
        <fullName evidence="7">BZIP domain-containing protein</fullName>
    </recommendedName>
</protein>
<evidence type="ECO:0000256" key="4">
    <source>
        <dbReference type="ARBA" id="ARBA00023163"/>
    </source>
</evidence>
<keyword evidence="5" id="KW-0539">Nucleus</keyword>
<keyword evidence="9" id="KW-1185">Reference proteome</keyword>
<dbReference type="EMBL" id="JAYMYS010000003">
    <property type="protein sequence ID" value="KAK7400138.1"/>
    <property type="molecule type" value="Genomic_DNA"/>
</dbReference>
<evidence type="ECO:0000256" key="5">
    <source>
        <dbReference type="ARBA" id="ARBA00023242"/>
    </source>
</evidence>
<feature type="compositionally biased region" description="Low complexity" evidence="6">
    <location>
        <begin position="9"/>
        <end position="21"/>
    </location>
</feature>
<dbReference type="AlphaFoldDB" id="A0AAN9STE8"/>
<organism evidence="8 9">
    <name type="scientific">Psophocarpus tetragonolobus</name>
    <name type="common">Winged bean</name>
    <name type="synonym">Dolichos tetragonolobus</name>
    <dbReference type="NCBI Taxonomy" id="3891"/>
    <lineage>
        <taxon>Eukaryota</taxon>
        <taxon>Viridiplantae</taxon>
        <taxon>Streptophyta</taxon>
        <taxon>Embryophyta</taxon>
        <taxon>Tracheophyta</taxon>
        <taxon>Spermatophyta</taxon>
        <taxon>Magnoliopsida</taxon>
        <taxon>eudicotyledons</taxon>
        <taxon>Gunneridae</taxon>
        <taxon>Pentapetalae</taxon>
        <taxon>rosids</taxon>
        <taxon>fabids</taxon>
        <taxon>Fabales</taxon>
        <taxon>Fabaceae</taxon>
        <taxon>Papilionoideae</taxon>
        <taxon>50 kb inversion clade</taxon>
        <taxon>NPAAA clade</taxon>
        <taxon>indigoferoid/millettioid clade</taxon>
        <taxon>Phaseoleae</taxon>
        <taxon>Psophocarpus</taxon>
    </lineage>
</organism>
<dbReference type="PROSITE" id="PS00036">
    <property type="entry name" value="BZIP_BASIC"/>
    <property type="match status" value="1"/>
</dbReference>
<comment type="caution">
    <text evidence="8">The sequence shown here is derived from an EMBL/GenBank/DDBJ whole genome shotgun (WGS) entry which is preliminary data.</text>
</comment>
<dbReference type="Pfam" id="PF00170">
    <property type="entry name" value="bZIP_1"/>
    <property type="match status" value="1"/>
</dbReference>
<dbReference type="SMART" id="SM00338">
    <property type="entry name" value="BRLZ"/>
    <property type="match status" value="1"/>
</dbReference>
<gene>
    <name evidence="8" type="ORF">VNO78_11338</name>
</gene>
<dbReference type="GO" id="GO:0046982">
    <property type="term" value="F:protein heterodimerization activity"/>
    <property type="evidence" value="ECO:0007669"/>
    <property type="project" value="UniProtKB-ARBA"/>
</dbReference>
<keyword evidence="2" id="KW-0805">Transcription regulation</keyword>
<keyword evidence="4" id="KW-0804">Transcription</keyword>
<dbReference type="InterPro" id="IPR045314">
    <property type="entry name" value="bZIP_plant_GBF1"/>
</dbReference>
<proteinExistence type="predicted"/>
<dbReference type="Proteomes" id="UP001386955">
    <property type="component" value="Unassembled WGS sequence"/>
</dbReference>
<dbReference type="GO" id="GO:0045893">
    <property type="term" value="P:positive regulation of DNA-templated transcription"/>
    <property type="evidence" value="ECO:0007669"/>
    <property type="project" value="TreeGrafter"/>
</dbReference>
<dbReference type="PROSITE" id="PS50217">
    <property type="entry name" value="BZIP"/>
    <property type="match status" value="1"/>
</dbReference>
<reference evidence="8 9" key="1">
    <citation type="submission" date="2024-01" db="EMBL/GenBank/DDBJ databases">
        <title>The genomes of 5 underutilized Papilionoideae crops provide insights into root nodulation and disease resistanc.</title>
        <authorList>
            <person name="Jiang F."/>
        </authorList>
    </citation>
    <scope>NUCLEOTIDE SEQUENCE [LARGE SCALE GENOMIC DNA]</scope>
    <source>
        <strain evidence="8">DUOXIRENSHENG_FW03</strain>
        <tissue evidence="8">Leaves</tissue>
    </source>
</reference>
<dbReference type="GO" id="GO:0003700">
    <property type="term" value="F:DNA-binding transcription factor activity"/>
    <property type="evidence" value="ECO:0007669"/>
    <property type="project" value="InterPro"/>
</dbReference>
<evidence type="ECO:0000313" key="9">
    <source>
        <dbReference type="Proteomes" id="UP001386955"/>
    </source>
</evidence>
<keyword evidence="3" id="KW-0238">DNA-binding</keyword>
<accession>A0AAN9STE8</accession>
<evidence type="ECO:0000256" key="2">
    <source>
        <dbReference type="ARBA" id="ARBA00023015"/>
    </source>
</evidence>